<dbReference type="AlphaFoldDB" id="A0AAN7AJL1"/>
<evidence type="ECO:0000313" key="4">
    <source>
        <dbReference type="Proteomes" id="UP001302126"/>
    </source>
</evidence>
<keyword evidence="2" id="KW-0812">Transmembrane</keyword>
<protein>
    <submittedName>
        <fullName evidence="3">Uncharacterized protein</fullName>
    </submittedName>
</protein>
<keyword evidence="2" id="KW-1133">Transmembrane helix</keyword>
<name>A0AAN7AJL1_9PEZI</name>
<dbReference type="Proteomes" id="UP001302126">
    <property type="component" value="Unassembled WGS sequence"/>
</dbReference>
<feature type="region of interest" description="Disordered" evidence="1">
    <location>
        <begin position="1"/>
        <end position="22"/>
    </location>
</feature>
<evidence type="ECO:0000313" key="3">
    <source>
        <dbReference type="EMBL" id="KAK4189054.1"/>
    </source>
</evidence>
<keyword evidence="4" id="KW-1185">Reference proteome</keyword>
<reference evidence="3" key="2">
    <citation type="submission" date="2023-05" db="EMBL/GenBank/DDBJ databases">
        <authorList>
            <consortium name="Lawrence Berkeley National Laboratory"/>
            <person name="Steindorff A."/>
            <person name="Hensen N."/>
            <person name="Bonometti L."/>
            <person name="Westerberg I."/>
            <person name="Brannstrom I.O."/>
            <person name="Guillou S."/>
            <person name="Cros-Aarteil S."/>
            <person name="Calhoun S."/>
            <person name="Haridas S."/>
            <person name="Kuo A."/>
            <person name="Mondo S."/>
            <person name="Pangilinan J."/>
            <person name="Riley R."/>
            <person name="Labutti K."/>
            <person name="Andreopoulos B."/>
            <person name="Lipzen A."/>
            <person name="Chen C."/>
            <person name="Yanf M."/>
            <person name="Daum C."/>
            <person name="Ng V."/>
            <person name="Clum A."/>
            <person name="Ohm R."/>
            <person name="Martin F."/>
            <person name="Silar P."/>
            <person name="Natvig D."/>
            <person name="Lalanne C."/>
            <person name="Gautier V."/>
            <person name="Ament-Velasquez S.L."/>
            <person name="Kruys A."/>
            <person name="Hutchinson M.I."/>
            <person name="Powell A.J."/>
            <person name="Barry K."/>
            <person name="Miller A.N."/>
            <person name="Grigoriev I.V."/>
            <person name="Debuchy R."/>
            <person name="Gladieux P."/>
            <person name="Thoren M.H."/>
            <person name="Johannesson H."/>
        </authorList>
    </citation>
    <scope>NUCLEOTIDE SEQUENCE</scope>
    <source>
        <strain evidence="3">PSN309</strain>
    </source>
</reference>
<feature type="transmembrane region" description="Helical" evidence="2">
    <location>
        <begin position="31"/>
        <end position="55"/>
    </location>
</feature>
<evidence type="ECO:0000256" key="2">
    <source>
        <dbReference type="SAM" id="Phobius"/>
    </source>
</evidence>
<keyword evidence="2" id="KW-0472">Membrane</keyword>
<proteinExistence type="predicted"/>
<dbReference type="EMBL" id="MU864380">
    <property type="protein sequence ID" value="KAK4189054.1"/>
    <property type="molecule type" value="Genomic_DNA"/>
</dbReference>
<feature type="compositionally biased region" description="Basic residues" evidence="1">
    <location>
        <begin position="9"/>
        <end position="22"/>
    </location>
</feature>
<comment type="caution">
    <text evidence="3">The sequence shown here is derived from an EMBL/GenBank/DDBJ whole genome shotgun (WGS) entry which is preliminary data.</text>
</comment>
<organism evidence="3 4">
    <name type="scientific">Podospora australis</name>
    <dbReference type="NCBI Taxonomy" id="1536484"/>
    <lineage>
        <taxon>Eukaryota</taxon>
        <taxon>Fungi</taxon>
        <taxon>Dikarya</taxon>
        <taxon>Ascomycota</taxon>
        <taxon>Pezizomycotina</taxon>
        <taxon>Sordariomycetes</taxon>
        <taxon>Sordariomycetidae</taxon>
        <taxon>Sordariales</taxon>
        <taxon>Podosporaceae</taxon>
        <taxon>Podospora</taxon>
    </lineage>
</organism>
<sequence length="368" mass="41888">MASPWKTAGVKRRKSKNIKLSKKGNPTARPFFSRIFGMVTTLVITLGLVGIVIFLRKTLPDGSKPSFDPASLQARGEAAKPPELEFDARANLITFRPSAITARPPVLISLPSIGSTVGCTTYNIPARNVKRQGYRYTSCSTSYFTITPTPLPTTTPSSSRRPILTIGITRIPTLIIPPTLGSTVSCTTYNRPARNVKRQGYQYTDCTTSYYTITPTPTSTSSRRPILTLGPTRILSIFFPTVTPVVECSTYQVPDRRAKRWELRRDFDFHPIEFNSAIFNQVNFNPVNFNDINDGILGLDFDIQQQFHINLHPDFDFDFCNDVYVNFPVDFYNNCCFNFHLVFYNLYIDFHFHFYVKHNRYKYSTVDN</sequence>
<reference evidence="3" key="1">
    <citation type="journal article" date="2023" name="Mol. Phylogenet. Evol.">
        <title>Genome-scale phylogeny and comparative genomics of the fungal order Sordariales.</title>
        <authorList>
            <person name="Hensen N."/>
            <person name="Bonometti L."/>
            <person name="Westerberg I."/>
            <person name="Brannstrom I.O."/>
            <person name="Guillou S."/>
            <person name="Cros-Aarteil S."/>
            <person name="Calhoun S."/>
            <person name="Haridas S."/>
            <person name="Kuo A."/>
            <person name="Mondo S."/>
            <person name="Pangilinan J."/>
            <person name="Riley R."/>
            <person name="LaButti K."/>
            <person name="Andreopoulos B."/>
            <person name="Lipzen A."/>
            <person name="Chen C."/>
            <person name="Yan M."/>
            <person name="Daum C."/>
            <person name="Ng V."/>
            <person name="Clum A."/>
            <person name="Steindorff A."/>
            <person name="Ohm R.A."/>
            <person name="Martin F."/>
            <person name="Silar P."/>
            <person name="Natvig D.O."/>
            <person name="Lalanne C."/>
            <person name="Gautier V."/>
            <person name="Ament-Velasquez S.L."/>
            <person name="Kruys A."/>
            <person name="Hutchinson M.I."/>
            <person name="Powell A.J."/>
            <person name="Barry K."/>
            <person name="Miller A.N."/>
            <person name="Grigoriev I.V."/>
            <person name="Debuchy R."/>
            <person name="Gladieux P."/>
            <person name="Hiltunen Thoren M."/>
            <person name="Johannesson H."/>
        </authorList>
    </citation>
    <scope>NUCLEOTIDE SEQUENCE</scope>
    <source>
        <strain evidence="3">PSN309</strain>
    </source>
</reference>
<evidence type="ECO:0000256" key="1">
    <source>
        <dbReference type="SAM" id="MobiDB-lite"/>
    </source>
</evidence>
<gene>
    <name evidence="3" type="ORF">QBC35DRAFT_473047</name>
</gene>
<accession>A0AAN7AJL1</accession>